<dbReference type="AlphaFoldDB" id="A0A812KQ78"/>
<dbReference type="InterPro" id="IPR004360">
    <property type="entry name" value="Glyas_Fos-R_dOase_dom"/>
</dbReference>
<organism evidence="2 3">
    <name type="scientific">Symbiodinium natans</name>
    <dbReference type="NCBI Taxonomy" id="878477"/>
    <lineage>
        <taxon>Eukaryota</taxon>
        <taxon>Sar</taxon>
        <taxon>Alveolata</taxon>
        <taxon>Dinophyceae</taxon>
        <taxon>Suessiales</taxon>
        <taxon>Symbiodiniaceae</taxon>
        <taxon>Symbiodinium</taxon>
    </lineage>
</organism>
<dbReference type="Gene3D" id="3.10.180.10">
    <property type="entry name" value="2,3-Dihydroxybiphenyl 1,2-Dioxygenase, domain 1"/>
    <property type="match status" value="1"/>
</dbReference>
<dbReference type="OrthoDB" id="10272607at2759"/>
<protein>
    <recommendedName>
        <fullName evidence="1">VOC domain-containing protein</fullName>
    </recommendedName>
</protein>
<comment type="caution">
    <text evidence="2">The sequence shown here is derived from an EMBL/GenBank/DDBJ whole genome shotgun (WGS) entry which is preliminary data.</text>
</comment>
<evidence type="ECO:0000259" key="1">
    <source>
        <dbReference type="PROSITE" id="PS51819"/>
    </source>
</evidence>
<sequence>MAFNAIGLVTGDKAVTQKIFSEGLGMSFQEFGKGDHLETTTASGVRIMLDTLELMRQINPDYKFAPEACMVHLGFNCSKPSEVDDICNKLKAAGATLEKEPWDAFWGQRYATLREPASGVFLDLFAALPEDADAKKPKT</sequence>
<dbReference type="PANTHER" id="PTHR36503">
    <property type="entry name" value="BLR2520 PROTEIN"/>
    <property type="match status" value="1"/>
</dbReference>
<dbReference type="SUPFAM" id="SSF54593">
    <property type="entry name" value="Glyoxalase/Bleomycin resistance protein/Dihydroxybiphenyl dioxygenase"/>
    <property type="match status" value="1"/>
</dbReference>
<reference evidence="2" key="1">
    <citation type="submission" date="2021-02" db="EMBL/GenBank/DDBJ databases">
        <authorList>
            <person name="Dougan E. K."/>
            <person name="Rhodes N."/>
            <person name="Thang M."/>
            <person name="Chan C."/>
        </authorList>
    </citation>
    <scope>NUCLEOTIDE SEQUENCE</scope>
</reference>
<keyword evidence="3" id="KW-1185">Reference proteome</keyword>
<dbReference type="Pfam" id="PF00903">
    <property type="entry name" value="Glyoxalase"/>
    <property type="match status" value="1"/>
</dbReference>
<evidence type="ECO:0000313" key="2">
    <source>
        <dbReference type="EMBL" id="CAE7234344.1"/>
    </source>
</evidence>
<accession>A0A812KQ78</accession>
<name>A0A812KQ78_9DINO</name>
<dbReference type="InterPro" id="IPR037523">
    <property type="entry name" value="VOC_core"/>
</dbReference>
<dbReference type="PROSITE" id="PS51819">
    <property type="entry name" value="VOC"/>
    <property type="match status" value="1"/>
</dbReference>
<evidence type="ECO:0000313" key="3">
    <source>
        <dbReference type="Proteomes" id="UP000604046"/>
    </source>
</evidence>
<feature type="domain" description="VOC" evidence="1">
    <location>
        <begin position="2"/>
        <end position="127"/>
    </location>
</feature>
<dbReference type="InterPro" id="IPR029068">
    <property type="entry name" value="Glyas_Bleomycin-R_OHBP_Dase"/>
</dbReference>
<proteinExistence type="predicted"/>
<gene>
    <name evidence="2" type="ORF">SNAT2548_LOCUS9882</name>
</gene>
<dbReference type="EMBL" id="CAJNDS010000791">
    <property type="protein sequence ID" value="CAE7234344.1"/>
    <property type="molecule type" value="Genomic_DNA"/>
</dbReference>
<dbReference type="PANTHER" id="PTHR36503:SF3">
    <property type="entry name" value="BLR0126 PROTEIN"/>
    <property type="match status" value="1"/>
</dbReference>
<dbReference type="Proteomes" id="UP000604046">
    <property type="component" value="Unassembled WGS sequence"/>
</dbReference>